<keyword evidence="3" id="KW-0720">Serine protease</keyword>
<dbReference type="CDD" id="cd00190">
    <property type="entry name" value="Tryp_SPc"/>
    <property type="match status" value="1"/>
</dbReference>
<evidence type="ECO:0000256" key="6">
    <source>
        <dbReference type="SAM" id="Phobius"/>
    </source>
</evidence>
<dbReference type="PROSITE" id="PS50240">
    <property type="entry name" value="TRYPSIN_DOM"/>
    <property type="match status" value="1"/>
</dbReference>
<feature type="transmembrane region" description="Helical" evidence="6">
    <location>
        <begin position="36"/>
        <end position="61"/>
    </location>
</feature>
<dbReference type="PRINTS" id="PR00722">
    <property type="entry name" value="CHYMOTRYPSIN"/>
</dbReference>
<keyword evidence="6" id="KW-0472">Membrane</keyword>
<dbReference type="GO" id="GO:0004252">
    <property type="term" value="F:serine-type endopeptidase activity"/>
    <property type="evidence" value="ECO:0007669"/>
    <property type="project" value="InterPro"/>
</dbReference>
<dbReference type="PANTHER" id="PTHR24252:SF18">
    <property type="entry name" value="OVOCHYMASE 1"/>
    <property type="match status" value="1"/>
</dbReference>
<reference evidence="8" key="1">
    <citation type="submission" date="2020-04" db="EMBL/GenBank/DDBJ databases">
        <authorList>
            <person name="Neveu A P."/>
        </authorList>
    </citation>
    <scope>NUCLEOTIDE SEQUENCE</scope>
    <source>
        <tissue evidence="8">Whole embryo</tissue>
    </source>
</reference>
<dbReference type="InterPro" id="IPR001314">
    <property type="entry name" value="Peptidase_S1A"/>
</dbReference>
<feature type="compositionally biased region" description="Basic residues" evidence="5">
    <location>
        <begin position="1"/>
        <end position="18"/>
    </location>
</feature>
<dbReference type="InterPro" id="IPR043504">
    <property type="entry name" value="Peptidase_S1_PA_chymotrypsin"/>
</dbReference>
<dbReference type="PROSITE" id="PS00135">
    <property type="entry name" value="TRYPSIN_SER"/>
    <property type="match status" value="1"/>
</dbReference>
<feature type="domain" description="Peptidase S1" evidence="7">
    <location>
        <begin position="140"/>
        <end position="374"/>
    </location>
</feature>
<dbReference type="SUPFAM" id="SSF50494">
    <property type="entry name" value="Trypsin-like serine proteases"/>
    <property type="match status" value="1"/>
</dbReference>
<organism evidence="8">
    <name type="scientific">Phallusia mammillata</name>
    <dbReference type="NCBI Taxonomy" id="59560"/>
    <lineage>
        <taxon>Eukaryota</taxon>
        <taxon>Metazoa</taxon>
        <taxon>Chordata</taxon>
        <taxon>Tunicata</taxon>
        <taxon>Ascidiacea</taxon>
        <taxon>Phlebobranchia</taxon>
        <taxon>Ascidiidae</taxon>
        <taxon>Phallusia</taxon>
    </lineage>
</organism>
<dbReference type="AlphaFoldDB" id="A0A6F9DW77"/>
<keyword evidence="4" id="KW-1015">Disulfide bond</keyword>
<keyword evidence="6 8" id="KW-0812">Transmembrane</keyword>
<dbReference type="Gene3D" id="2.40.10.10">
    <property type="entry name" value="Trypsin-like serine proteases"/>
    <property type="match status" value="1"/>
</dbReference>
<sequence length="381" mass="42202">MKPNKQKHTLNRRARRTKTSNQPAQKPGLCDSRSSILIIVISLVVACAIGTGIGYGVYYFIKSDRNGNGNSQNVATTPRELVNSFNVQSGGEGDEATTPNNNVWFNHTLCGKLGHGVDNPYNRRLKRSTEFFELPIPEAIVGGQEAEMRHHPWQVSLWVHGHTCGGSIVASNWILFAAHCAEPFPHAANWSVYAGENDRRQMFAAKQFLKVTDLIFHEDFTTDTYDSDVALLRLERHLEFSNNVRSICFPPSTYNAANKTMCRISGWGAKAEGGSLPQVLQEANVQIIDRGLCNSDSWLMGMVTEQMICAGTHDGSQDACQGDSGGPLTCYDQSTDRFYLTGVVSWGIGCGEPNMPGVYTDLSKFGQWVLSHMLRIESKYR</sequence>
<dbReference type="Pfam" id="PF00089">
    <property type="entry name" value="Trypsin"/>
    <property type="match status" value="1"/>
</dbReference>
<name>A0A6F9DW77_9ASCI</name>
<dbReference type="InterPro" id="IPR001254">
    <property type="entry name" value="Trypsin_dom"/>
</dbReference>
<evidence type="ECO:0000259" key="7">
    <source>
        <dbReference type="PROSITE" id="PS50240"/>
    </source>
</evidence>
<dbReference type="EMBL" id="LR791263">
    <property type="protein sequence ID" value="CAB3267125.1"/>
    <property type="molecule type" value="mRNA"/>
</dbReference>
<evidence type="ECO:0000256" key="4">
    <source>
        <dbReference type="ARBA" id="ARBA00023157"/>
    </source>
</evidence>
<evidence type="ECO:0000256" key="3">
    <source>
        <dbReference type="ARBA" id="ARBA00022825"/>
    </source>
</evidence>
<dbReference type="GO" id="GO:0006508">
    <property type="term" value="P:proteolysis"/>
    <property type="evidence" value="ECO:0007669"/>
    <property type="project" value="UniProtKB-KW"/>
</dbReference>
<keyword evidence="6" id="KW-1133">Transmembrane helix</keyword>
<evidence type="ECO:0000256" key="1">
    <source>
        <dbReference type="ARBA" id="ARBA00022670"/>
    </source>
</evidence>
<dbReference type="FunFam" id="2.40.10.10:FF:000003">
    <property type="entry name" value="Transmembrane serine protease 3"/>
    <property type="match status" value="1"/>
</dbReference>
<dbReference type="SMART" id="SM00020">
    <property type="entry name" value="Tryp_SPc"/>
    <property type="match status" value="1"/>
</dbReference>
<dbReference type="InterPro" id="IPR009003">
    <property type="entry name" value="Peptidase_S1_PA"/>
</dbReference>
<evidence type="ECO:0000256" key="5">
    <source>
        <dbReference type="SAM" id="MobiDB-lite"/>
    </source>
</evidence>
<evidence type="ECO:0000256" key="2">
    <source>
        <dbReference type="ARBA" id="ARBA00022801"/>
    </source>
</evidence>
<dbReference type="PANTHER" id="PTHR24252">
    <property type="entry name" value="ACROSIN-RELATED"/>
    <property type="match status" value="1"/>
</dbReference>
<feature type="region of interest" description="Disordered" evidence="5">
    <location>
        <begin position="1"/>
        <end position="29"/>
    </location>
</feature>
<keyword evidence="2" id="KW-0378">Hydrolase</keyword>
<protein>
    <submittedName>
        <fullName evidence="8">Transmembrane protease serine 12</fullName>
    </submittedName>
</protein>
<accession>A0A6F9DW77</accession>
<dbReference type="InterPro" id="IPR033116">
    <property type="entry name" value="TRYPSIN_SER"/>
</dbReference>
<gene>
    <name evidence="8" type="primary">Tmprss12</name>
</gene>
<evidence type="ECO:0000313" key="8">
    <source>
        <dbReference type="EMBL" id="CAB3267125.1"/>
    </source>
</evidence>
<proteinExistence type="evidence at transcript level"/>
<keyword evidence="1 8" id="KW-0645">Protease</keyword>